<proteinExistence type="predicted"/>
<accession>A0ACC2I721</accession>
<evidence type="ECO:0000313" key="1">
    <source>
        <dbReference type="EMBL" id="KAJ8110995.1"/>
    </source>
</evidence>
<dbReference type="EMBL" id="JAPHNI010000446">
    <property type="protein sequence ID" value="KAJ8110995.1"/>
    <property type="molecule type" value="Genomic_DNA"/>
</dbReference>
<reference evidence="1" key="1">
    <citation type="submission" date="2022-11" db="EMBL/GenBank/DDBJ databases">
        <title>Genome Sequence of Boeremia exigua.</title>
        <authorList>
            <person name="Buettner E."/>
        </authorList>
    </citation>
    <scope>NUCLEOTIDE SEQUENCE</scope>
    <source>
        <strain evidence="1">CU02</strain>
    </source>
</reference>
<dbReference type="Proteomes" id="UP001153331">
    <property type="component" value="Unassembled WGS sequence"/>
</dbReference>
<comment type="caution">
    <text evidence="1">The sequence shown here is derived from an EMBL/GenBank/DDBJ whole genome shotgun (WGS) entry which is preliminary data.</text>
</comment>
<sequence>MTESNHHALVIGASGLLGWAVVNQLLQDAPQQTFRKVSALVNRPLSLGDSLWPTSSPGRPDLQLVSGANLSCNDQEFERFLKEHVSEVISISHVYYFAFKSDEDFEKEVQINVSMMRRVVRAVKNLSRGFKFIVYPGGTRGYGIYRPDGIFTAPLREELADQLPDDYTKTVAYPHYRAMLTEESAGAEWTWCELVPDVVVGFTPNGSGYSLVGHWAVYLYTYKLIHGEDAAVPFPGVKAGYDAQFTEVSSATLAKLAIHASLHPNDFRERIFNIADDATPSTFRERWPQLASWFGLRGVPPAETASANDPKPSDFIKEHKAKLEEAGVKGVDIWNAGQLDVVGYWLTFDRHLSLDRVRDAGFTATERPEKGWWDAFMKFKRAGMIA</sequence>
<name>A0ACC2I721_9PLEO</name>
<keyword evidence="2" id="KW-1185">Reference proteome</keyword>
<protein>
    <submittedName>
        <fullName evidence="1">Uncharacterized protein</fullName>
    </submittedName>
</protein>
<gene>
    <name evidence="1" type="ORF">OPT61_g6304</name>
</gene>
<evidence type="ECO:0000313" key="2">
    <source>
        <dbReference type="Proteomes" id="UP001153331"/>
    </source>
</evidence>
<organism evidence="1 2">
    <name type="scientific">Boeremia exigua</name>
    <dbReference type="NCBI Taxonomy" id="749465"/>
    <lineage>
        <taxon>Eukaryota</taxon>
        <taxon>Fungi</taxon>
        <taxon>Dikarya</taxon>
        <taxon>Ascomycota</taxon>
        <taxon>Pezizomycotina</taxon>
        <taxon>Dothideomycetes</taxon>
        <taxon>Pleosporomycetidae</taxon>
        <taxon>Pleosporales</taxon>
        <taxon>Pleosporineae</taxon>
        <taxon>Didymellaceae</taxon>
        <taxon>Boeremia</taxon>
    </lineage>
</organism>